<evidence type="ECO:0000313" key="5">
    <source>
        <dbReference type="Proteomes" id="UP001281410"/>
    </source>
</evidence>
<keyword evidence="1" id="KW-0677">Repeat</keyword>
<protein>
    <submittedName>
        <fullName evidence="4">Uncharacterized protein</fullName>
    </submittedName>
</protein>
<evidence type="ECO:0000313" key="4">
    <source>
        <dbReference type="EMBL" id="KAK3213207.1"/>
    </source>
</evidence>
<dbReference type="Pfam" id="PF00023">
    <property type="entry name" value="Ank"/>
    <property type="match status" value="1"/>
</dbReference>
<dbReference type="Proteomes" id="UP001281410">
    <property type="component" value="Unassembled WGS sequence"/>
</dbReference>
<dbReference type="InterPro" id="IPR036770">
    <property type="entry name" value="Ankyrin_rpt-contain_sf"/>
</dbReference>
<dbReference type="GO" id="GO:0005886">
    <property type="term" value="C:plasma membrane"/>
    <property type="evidence" value="ECO:0007669"/>
    <property type="project" value="TreeGrafter"/>
</dbReference>
<dbReference type="PROSITE" id="PS50088">
    <property type="entry name" value="ANK_REPEAT"/>
    <property type="match status" value="2"/>
</dbReference>
<proteinExistence type="predicted"/>
<feature type="repeat" description="ANK" evidence="3">
    <location>
        <begin position="43"/>
        <end position="75"/>
    </location>
</feature>
<dbReference type="InterPro" id="IPR002110">
    <property type="entry name" value="Ankyrin_rpt"/>
</dbReference>
<dbReference type="PANTHER" id="PTHR24186">
    <property type="entry name" value="PROTEIN PHOSPHATASE 1 REGULATORY SUBUNIT"/>
    <property type="match status" value="1"/>
</dbReference>
<feature type="repeat" description="ANK" evidence="3">
    <location>
        <begin position="8"/>
        <end position="28"/>
    </location>
</feature>
<keyword evidence="2 3" id="KW-0040">ANK repeat</keyword>
<dbReference type="Pfam" id="PF12796">
    <property type="entry name" value="Ank_2"/>
    <property type="match status" value="1"/>
</dbReference>
<evidence type="ECO:0000256" key="1">
    <source>
        <dbReference type="ARBA" id="ARBA00022737"/>
    </source>
</evidence>
<dbReference type="SUPFAM" id="SSF48403">
    <property type="entry name" value="Ankyrin repeat"/>
    <property type="match status" value="1"/>
</dbReference>
<sequence length="101" mass="11587">MYFARDRDGRNPLHIATIKGRISVLRELGNVRPQAARMLIDHRGETILHLRVRYSQLEILKLLVETIGDNEFLNSNDDDGNTILHTAAAYKQVEVCLKFDL</sequence>
<evidence type="ECO:0000256" key="2">
    <source>
        <dbReference type="ARBA" id="ARBA00023043"/>
    </source>
</evidence>
<name>A0AAE0AH57_9ROSI</name>
<reference evidence="4" key="1">
    <citation type="journal article" date="2023" name="Plant J.">
        <title>Genome sequences and population genomics provide insights into the demographic history, inbreeding, and mutation load of two 'living fossil' tree species of Dipteronia.</title>
        <authorList>
            <person name="Feng Y."/>
            <person name="Comes H.P."/>
            <person name="Chen J."/>
            <person name="Zhu S."/>
            <person name="Lu R."/>
            <person name="Zhang X."/>
            <person name="Li P."/>
            <person name="Qiu J."/>
            <person name="Olsen K.M."/>
            <person name="Qiu Y."/>
        </authorList>
    </citation>
    <scope>NUCLEOTIDE SEQUENCE</scope>
    <source>
        <strain evidence="4">NBL</strain>
    </source>
</reference>
<dbReference type="EMBL" id="JANJYJ010000005">
    <property type="protein sequence ID" value="KAK3213207.1"/>
    <property type="molecule type" value="Genomic_DNA"/>
</dbReference>
<organism evidence="4 5">
    <name type="scientific">Dipteronia sinensis</name>
    <dbReference type="NCBI Taxonomy" id="43782"/>
    <lineage>
        <taxon>Eukaryota</taxon>
        <taxon>Viridiplantae</taxon>
        <taxon>Streptophyta</taxon>
        <taxon>Embryophyta</taxon>
        <taxon>Tracheophyta</taxon>
        <taxon>Spermatophyta</taxon>
        <taxon>Magnoliopsida</taxon>
        <taxon>eudicotyledons</taxon>
        <taxon>Gunneridae</taxon>
        <taxon>Pentapetalae</taxon>
        <taxon>rosids</taxon>
        <taxon>malvids</taxon>
        <taxon>Sapindales</taxon>
        <taxon>Sapindaceae</taxon>
        <taxon>Hippocastanoideae</taxon>
        <taxon>Acereae</taxon>
        <taxon>Dipteronia</taxon>
    </lineage>
</organism>
<dbReference type="Gene3D" id="1.25.40.20">
    <property type="entry name" value="Ankyrin repeat-containing domain"/>
    <property type="match status" value="1"/>
</dbReference>
<accession>A0AAE0AH57</accession>
<comment type="caution">
    <text evidence="4">The sequence shown here is derived from an EMBL/GenBank/DDBJ whole genome shotgun (WGS) entry which is preliminary data.</text>
</comment>
<dbReference type="PANTHER" id="PTHR24186:SF37">
    <property type="entry name" value="PGG DOMAIN-CONTAINING PROTEIN"/>
    <property type="match status" value="1"/>
</dbReference>
<keyword evidence="5" id="KW-1185">Reference proteome</keyword>
<dbReference type="AlphaFoldDB" id="A0AAE0AH57"/>
<evidence type="ECO:0000256" key="3">
    <source>
        <dbReference type="PROSITE-ProRule" id="PRU00023"/>
    </source>
</evidence>
<gene>
    <name evidence="4" type="ORF">Dsin_017913</name>
</gene>
<dbReference type="PROSITE" id="PS50297">
    <property type="entry name" value="ANK_REP_REGION"/>
    <property type="match status" value="1"/>
</dbReference>